<comment type="caution">
    <text evidence="2">The sequence shown here is derived from an EMBL/GenBank/DDBJ whole genome shotgun (WGS) entry which is preliminary data.</text>
</comment>
<organism evidence="2 3">
    <name type="scientific">Marasmius tenuissimus</name>
    <dbReference type="NCBI Taxonomy" id="585030"/>
    <lineage>
        <taxon>Eukaryota</taxon>
        <taxon>Fungi</taxon>
        <taxon>Dikarya</taxon>
        <taxon>Basidiomycota</taxon>
        <taxon>Agaricomycotina</taxon>
        <taxon>Agaricomycetes</taxon>
        <taxon>Agaricomycetidae</taxon>
        <taxon>Agaricales</taxon>
        <taxon>Marasmiineae</taxon>
        <taxon>Marasmiaceae</taxon>
        <taxon>Marasmius</taxon>
    </lineage>
</organism>
<accession>A0ABR3AEX2</accession>
<reference evidence="2 3" key="1">
    <citation type="submission" date="2024-05" db="EMBL/GenBank/DDBJ databases">
        <title>A draft genome resource for the thread blight pathogen Marasmius tenuissimus strain MS-2.</title>
        <authorList>
            <person name="Yulfo-Soto G.E."/>
            <person name="Baruah I.K."/>
            <person name="Amoako-Attah I."/>
            <person name="Bukari Y."/>
            <person name="Meinhardt L.W."/>
            <person name="Bailey B.A."/>
            <person name="Cohen S.P."/>
        </authorList>
    </citation>
    <scope>NUCLEOTIDE SEQUENCE [LARGE SCALE GENOMIC DNA]</scope>
    <source>
        <strain evidence="2 3">MS-2</strain>
    </source>
</reference>
<evidence type="ECO:0000313" key="2">
    <source>
        <dbReference type="EMBL" id="KAL0071568.1"/>
    </source>
</evidence>
<sequence length="785" mass="89396">MSKDLKVAVENKLSKTNIPDNIEKDGNRFTVKIAGLVEGSQDRLAAAKDALEGESETVKAGKDYIRTLLAPCKDAIALLDLLSQVHPAVSAVAGVFKVVVQLELDRQDNDRRIAALYFQMTDVLFVFSYLNPVFEDKKDDIHGKLNKQIQEIGKIINKFGNFCDVYYKHNSFIRTILSGKYKGKLAEFSKEFTARKKQLSSLVSHKSALSISNIKSRLDSVSFKIDNVLRAFETMDPKEREVNILVKQLGGETAVFGSDQKLDKLASDMGERLTSSMKYTLRSNFDDVLKANVSLYELKVEATARRIQDAVERSTETILLKSCSLTQGLMMPSRIKTFVLYGKIWYFLPSSLLDSNRVAKIVFSQQWRNTCKVRHFVDAVQHYFAMQFASYQLVHGEPHPEKWTLEFISKVIFYPAIGDAIDDDGSGFISVYEVNRFTRRKPDGWKTSEWLAYWGIGWYRNAITYKKWCLKLLNYIENSEYLVHPANVNLMGDYLGKDCMGDVRLIVESVYTNTLSVLGQNLDLSHERFNFLRIQKMNEEMDMVRSRLVKTKFQIDSPMAVNAICGTHKLENTFLCLLSVLLMHHKQVLKVAESAMLSEQEFVNMVGTVRNATTAFESRLNLLLECWRQQRMEARLQLQSFASGLFEDWWFVYFQDDDEDEDRFDLADIRNYEDDAESDDGDAADRILPSPDSPTSTASVLTYPIPPQPKDVKRKNSIMTTSTASLGTSLGTVSLTGSVRSLERVPMSRRQTKELDLKNRMDGMETRLANIETLLVELVSKKTNV</sequence>
<evidence type="ECO:0000256" key="1">
    <source>
        <dbReference type="SAM" id="MobiDB-lite"/>
    </source>
</evidence>
<dbReference type="PROSITE" id="PS00018">
    <property type="entry name" value="EF_HAND_1"/>
    <property type="match status" value="1"/>
</dbReference>
<evidence type="ECO:0000313" key="3">
    <source>
        <dbReference type="Proteomes" id="UP001437256"/>
    </source>
</evidence>
<feature type="region of interest" description="Disordered" evidence="1">
    <location>
        <begin position="674"/>
        <end position="713"/>
    </location>
</feature>
<dbReference type="EMBL" id="JBBXMP010000003">
    <property type="protein sequence ID" value="KAL0071568.1"/>
    <property type="molecule type" value="Genomic_DNA"/>
</dbReference>
<name>A0ABR3AEX2_9AGAR</name>
<gene>
    <name evidence="2" type="ORF">AAF712_001425</name>
</gene>
<evidence type="ECO:0008006" key="4">
    <source>
        <dbReference type="Google" id="ProtNLM"/>
    </source>
</evidence>
<dbReference type="InterPro" id="IPR018247">
    <property type="entry name" value="EF_Hand_1_Ca_BS"/>
</dbReference>
<dbReference type="Proteomes" id="UP001437256">
    <property type="component" value="Unassembled WGS sequence"/>
</dbReference>
<protein>
    <recommendedName>
        <fullName evidence="4">EF-hand domain-containing protein</fullName>
    </recommendedName>
</protein>
<keyword evidence="3" id="KW-1185">Reference proteome</keyword>
<proteinExistence type="predicted"/>